<dbReference type="Pfam" id="PF00538">
    <property type="entry name" value="Linker_histone"/>
    <property type="match status" value="1"/>
</dbReference>
<dbReference type="GO" id="GO:0003677">
    <property type="term" value="F:DNA binding"/>
    <property type="evidence" value="ECO:0007669"/>
    <property type="project" value="InterPro"/>
</dbReference>
<name>A0A8C6VFE5_NAJNA</name>
<organism evidence="3 4">
    <name type="scientific">Naja naja</name>
    <name type="common">Indian cobra</name>
    <dbReference type="NCBI Taxonomy" id="35670"/>
    <lineage>
        <taxon>Eukaryota</taxon>
        <taxon>Metazoa</taxon>
        <taxon>Chordata</taxon>
        <taxon>Craniata</taxon>
        <taxon>Vertebrata</taxon>
        <taxon>Euteleostomi</taxon>
        <taxon>Lepidosauria</taxon>
        <taxon>Squamata</taxon>
        <taxon>Bifurcata</taxon>
        <taxon>Unidentata</taxon>
        <taxon>Episquamata</taxon>
        <taxon>Toxicofera</taxon>
        <taxon>Serpentes</taxon>
        <taxon>Colubroidea</taxon>
        <taxon>Elapidae</taxon>
        <taxon>Elapinae</taxon>
        <taxon>Naja</taxon>
    </lineage>
</organism>
<evidence type="ECO:0000256" key="1">
    <source>
        <dbReference type="SAM" id="MobiDB-lite"/>
    </source>
</evidence>
<feature type="compositionally biased region" description="Basic residues" evidence="1">
    <location>
        <begin position="53"/>
        <end position="64"/>
    </location>
</feature>
<dbReference type="PROSITE" id="PS51504">
    <property type="entry name" value="H15"/>
    <property type="match status" value="1"/>
</dbReference>
<reference evidence="3" key="1">
    <citation type="submission" date="2025-08" db="UniProtKB">
        <authorList>
            <consortium name="Ensembl"/>
        </authorList>
    </citation>
    <scope>IDENTIFICATION</scope>
</reference>
<sequence length="216" mass="23312">MESNKFPETPTIDITIDFSETEDAEGGLDDQVIPGPSTAADAQEPLLRGGKNMSRKKATLHPKRQLNQSRASAPKPPTSSLSLLIYSAIANCQKKSGISMQALKKIVTKTGYDMDKKKQYFLKALKNMVAKGQIWQLKGTGATGSFTINPNTGKKKAPPKKGKGQKTEVSAKNKKRSATSKKHREAAKKQVKAGVKKTCKRSKTSSGQAGPSQVKV</sequence>
<proteinExistence type="predicted"/>
<dbReference type="Gene3D" id="1.10.10.10">
    <property type="entry name" value="Winged helix-like DNA-binding domain superfamily/Winged helix DNA-binding domain"/>
    <property type="match status" value="1"/>
</dbReference>
<dbReference type="Ensembl" id="ENSNNAT00000005906.1">
    <property type="protein sequence ID" value="ENSNNAP00000005653.1"/>
    <property type="gene ID" value="ENSNNAG00000003815.1"/>
</dbReference>
<dbReference type="InterPro" id="IPR036390">
    <property type="entry name" value="WH_DNA-bd_sf"/>
</dbReference>
<feature type="region of interest" description="Disordered" evidence="1">
    <location>
        <begin position="141"/>
        <end position="216"/>
    </location>
</feature>
<dbReference type="SUPFAM" id="SSF46785">
    <property type="entry name" value="Winged helix' DNA-binding domain"/>
    <property type="match status" value="1"/>
</dbReference>
<dbReference type="InterPro" id="IPR005818">
    <property type="entry name" value="Histone_H1/H5_H15"/>
</dbReference>
<dbReference type="GeneTree" id="ENSGT00730000113862"/>
<feature type="compositionally biased region" description="Polar residues" evidence="1">
    <location>
        <begin position="204"/>
        <end position="216"/>
    </location>
</feature>
<accession>A0A8C6VFE5</accession>
<dbReference type="GO" id="GO:0000786">
    <property type="term" value="C:nucleosome"/>
    <property type="evidence" value="ECO:0007669"/>
    <property type="project" value="InterPro"/>
</dbReference>
<feature type="compositionally biased region" description="Basic residues" evidence="1">
    <location>
        <begin position="153"/>
        <end position="164"/>
    </location>
</feature>
<evidence type="ECO:0000313" key="4">
    <source>
        <dbReference type="Proteomes" id="UP000694559"/>
    </source>
</evidence>
<dbReference type="Proteomes" id="UP000694559">
    <property type="component" value="Unplaced"/>
</dbReference>
<evidence type="ECO:0000259" key="2">
    <source>
        <dbReference type="PROSITE" id="PS51504"/>
    </source>
</evidence>
<keyword evidence="4" id="KW-1185">Reference proteome</keyword>
<dbReference type="OrthoDB" id="10070184at2759"/>
<dbReference type="GO" id="GO:0006334">
    <property type="term" value="P:nucleosome assembly"/>
    <property type="evidence" value="ECO:0007669"/>
    <property type="project" value="InterPro"/>
</dbReference>
<evidence type="ECO:0000313" key="3">
    <source>
        <dbReference type="Ensembl" id="ENSNNAP00000005653.1"/>
    </source>
</evidence>
<reference evidence="3" key="2">
    <citation type="submission" date="2025-09" db="UniProtKB">
        <authorList>
            <consortium name="Ensembl"/>
        </authorList>
    </citation>
    <scope>IDENTIFICATION</scope>
</reference>
<feature type="region of interest" description="Disordered" evidence="1">
    <location>
        <begin position="1"/>
        <end position="78"/>
    </location>
</feature>
<dbReference type="SMART" id="SM00526">
    <property type="entry name" value="H15"/>
    <property type="match status" value="1"/>
</dbReference>
<dbReference type="InterPro" id="IPR036388">
    <property type="entry name" value="WH-like_DNA-bd_sf"/>
</dbReference>
<feature type="domain" description="H15" evidence="2">
    <location>
        <begin position="74"/>
        <end position="150"/>
    </location>
</feature>
<dbReference type="OMA" id="MESNKFP"/>
<dbReference type="AlphaFoldDB" id="A0A8C6VFE5"/>
<feature type="compositionally biased region" description="Acidic residues" evidence="1">
    <location>
        <begin position="19"/>
        <end position="28"/>
    </location>
</feature>
<feature type="compositionally biased region" description="Polar residues" evidence="1">
    <location>
        <begin position="143"/>
        <end position="152"/>
    </location>
</feature>
<feature type="compositionally biased region" description="Basic residues" evidence="1">
    <location>
        <begin position="172"/>
        <end position="203"/>
    </location>
</feature>
<protein>
    <recommendedName>
        <fullName evidence="2">H15 domain-containing protein</fullName>
    </recommendedName>
</protein>